<sequence length="438" mass="48511">MSSSVLELPETLRLESHPFARNQCTSTTTFSPGSTIISIPALVSVLLPASKGHRCDACNRRPSDQPLKRCTGCASYWYCDAACQIFHWKTEHRKMCKDYNAYCASPRFQSLQEHEKMDALLLSAFCAHMALLLEPDENPSVSTFLSLLPGPTEIEPPPRCGGYAFSADQLKSFYSRFGNNNFSMHSHFNVFGHGIFPLASRLFNHSCMPNAAAKYVLTSSQSVRMEVVALRKIMPGEEICVPYLDPALLQTRAQVFELTYGFTCKCTSCTFLGSVGRIPNPPKDGLELKSISTALEHFVREMGEVSVFQTGRSEGFPPQLLCVLHETFLCDLSERFSAASHEGLYDVALEAGTTLTALYRLIYPPNYPQIGMHLLEVAKTAWNYSVQTDPTDKALNNLAQEALTLARSILTVFGSEGDEYDGPLVEIQTLSNLLSPLD</sequence>
<keyword evidence="8" id="KW-1185">Reference proteome</keyword>
<keyword evidence="3" id="KW-0862">Zinc</keyword>
<evidence type="ECO:0000256" key="1">
    <source>
        <dbReference type="ARBA" id="ARBA00022723"/>
    </source>
</evidence>
<evidence type="ECO:0000313" key="8">
    <source>
        <dbReference type="Proteomes" id="UP001498398"/>
    </source>
</evidence>
<dbReference type="Pfam" id="PF00856">
    <property type="entry name" value="SET"/>
    <property type="match status" value="1"/>
</dbReference>
<dbReference type="Gene3D" id="1.10.220.160">
    <property type="match status" value="1"/>
</dbReference>
<dbReference type="Proteomes" id="UP001498398">
    <property type="component" value="Unassembled WGS sequence"/>
</dbReference>
<dbReference type="InterPro" id="IPR050869">
    <property type="entry name" value="H3K4_H4K5_MeTrfase"/>
</dbReference>
<dbReference type="PANTHER" id="PTHR12197:SF251">
    <property type="entry name" value="EG:BACR7C10.4 PROTEIN"/>
    <property type="match status" value="1"/>
</dbReference>
<dbReference type="CDD" id="cd20071">
    <property type="entry name" value="SET_SMYD"/>
    <property type="match status" value="1"/>
</dbReference>
<dbReference type="EMBL" id="JBANRG010000003">
    <property type="protein sequence ID" value="KAK7469250.1"/>
    <property type="molecule type" value="Genomic_DNA"/>
</dbReference>
<evidence type="ECO:0000313" key="7">
    <source>
        <dbReference type="EMBL" id="KAK7469250.1"/>
    </source>
</evidence>
<dbReference type="Gene3D" id="2.170.270.10">
    <property type="entry name" value="SET domain"/>
    <property type="match status" value="1"/>
</dbReference>
<dbReference type="SUPFAM" id="SSF82199">
    <property type="entry name" value="SET domain"/>
    <property type="match status" value="1"/>
</dbReference>
<dbReference type="PANTHER" id="PTHR12197">
    <property type="entry name" value="HISTONE-LYSINE N-METHYLTRANSFERASE SMYD"/>
    <property type="match status" value="1"/>
</dbReference>
<dbReference type="InterPro" id="IPR011990">
    <property type="entry name" value="TPR-like_helical_dom_sf"/>
</dbReference>
<evidence type="ECO:0008006" key="9">
    <source>
        <dbReference type="Google" id="ProtNLM"/>
    </source>
</evidence>
<dbReference type="Gene3D" id="1.25.40.10">
    <property type="entry name" value="Tetratricopeptide repeat domain"/>
    <property type="match status" value="1"/>
</dbReference>
<evidence type="ECO:0000256" key="3">
    <source>
        <dbReference type="ARBA" id="ARBA00022833"/>
    </source>
</evidence>
<name>A0ABR1K153_9AGAR</name>
<reference evidence="7 8" key="1">
    <citation type="submission" date="2024-01" db="EMBL/GenBank/DDBJ databases">
        <title>A draft genome for the cacao thread blight pathogen Marasmiellus scandens.</title>
        <authorList>
            <person name="Baruah I.K."/>
            <person name="Leung J."/>
            <person name="Bukari Y."/>
            <person name="Amoako-Attah I."/>
            <person name="Meinhardt L.W."/>
            <person name="Bailey B.A."/>
            <person name="Cohen S.P."/>
        </authorList>
    </citation>
    <scope>NUCLEOTIDE SEQUENCE [LARGE SCALE GENOMIC DNA]</scope>
    <source>
        <strain evidence="7 8">GH-19</strain>
    </source>
</reference>
<dbReference type="InterPro" id="IPR046341">
    <property type="entry name" value="SET_dom_sf"/>
</dbReference>
<dbReference type="Gene3D" id="6.10.140.2220">
    <property type="match status" value="1"/>
</dbReference>
<keyword evidence="1" id="KW-0479">Metal-binding</keyword>
<protein>
    <recommendedName>
        <fullName evidence="9">SET domain-containing protein</fullName>
    </recommendedName>
</protein>
<dbReference type="PROSITE" id="PS50280">
    <property type="entry name" value="SET"/>
    <property type="match status" value="1"/>
</dbReference>
<evidence type="ECO:0000256" key="2">
    <source>
        <dbReference type="ARBA" id="ARBA00022771"/>
    </source>
</evidence>
<evidence type="ECO:0000256" key="4">
    <source>
        <dbReference type="PROSITE-ProRule" id="PRU00134"/>
    </source>
</evidence>
<keyword evidence="2 4" id="KW-0863">Zinc-finger</keyword>
<dbReference type="PROSITE" id="PS50865">
    <property type="entry name" value="ZF_MYND_2"/>
    <property type="match status" value="1"/>
</dbReference>
<feature type="domain" description="SET" evidence="5">
    <location>
        <begin position="106"/>
        <end position="244"/>
    </location>
</feature>
<evidence type="ECO:0000259" key="5">
    <source>
        <dbReference type="PROSITE" id="PS50280"/>
    </source>
</evidence>
<gene>
    <name evidence="7" type="ORF">VKT23_003737</name>
</gene>
<evidence type="ECO:0000259" key="6">
    <source>
        <dbReference type="PROSITE" id="PS50865"/>
    </source>
</evidence>
<proteinExistence type="predicted"/>
<feature type="domain" description="MYND-type" evidence="6">
    <location>
        <begin position="55"/>
        <end position="96"/>
    </location>
</feature>
<dbReference type="InterPro" id="IPR001214">
    <property type="entry name" value="SET_dom"/>
</dbReference>
<organism evidence="7 8">
    <name type="scientific">Marasmiellus scandens</name>
    <dbReference type="NCBI Taxonomy" id="2682957"/>
    <lineage>
        <taxon>Eukaryota</taxon>
        <taxon>Fungi</taxon>
        <taxon>Dikarya</taxon>
        <taxon>Basidiomycota</taxon>
        <taxon>Agaricomycotina</taxon>
        <taxon>Agaricomycetes</taxon>
        <taxon>Agaricomycetidae</taxon>
        <taxon>Agaricales</taxon>
        <taxon>Marasmiineae</taxon>
        <taxon>Omphalotaceae</taxon>
        <taxon>Marasmiellus</taxon>
    </lineage>
</organism>
<dbReference type="SUPFAM" id="SSF144232">
    <property type="entry name" value="HIT/MYND zinc finger-like"/>
    <property type="match status" value="1"/>
</dbReference>
<dbReference type="InterPro" id="IPR002893">
    <property type="entry name" value="Znf_MYND"/>
</dbReference>
<accession>A0ABR1K153</accession>
<comment type="caution">
    <text evidence="7">The sequence shown here is derived from an EMBL/GenBank/DDBJ whole genome shotgun (WGS) entry which is preliminary data.</text>
</comment>